<evidence type="ECO:0000313" key="1">
    <source>
        <dbReference type="EMBL" id="MBO8436259.1"/>
    </source>
</evidence>
<sequence>MEDYYLTDAEDRRFTSLVLKYNTLDEDDEKRLELENRIAERTSILLYLIPLRYFNMRLEDAGGFFIEIQKEIPNIIRAFRLSGLTYNRYLSQICRYRTFRYLKRKAKDEYANSAVRYSDMTIYERPEKEFCMPYAEEEDDEDISEMDLRKLSRYIVSHQGTIFTPRNEKEEILTKFLSKTSKRRQFISFLLHLPQVETPAFIASISRIMRISYEAASRFYMLRHELMADSKWSLAEEKRRTAERHWGLISRLRNAIRTEPDAEKRKALQRKYEQQMSFYLKRLDEIRRIKTGMTHESISKVLGISRTAVTHDIGEINRFLLSIASR</sequence>
<evidence type="ECO:0000313" key="2">
    <source>
        <dbReference type="Proteomes" id="UP000823615"/>
    </source>
</evidence>
<gene>
    <name evidence="1" type="ORF">IAA97_04710</name>
</gene>
<comment type="caution">
    <text evidence="1">The sequence shown here is derived from an EMBL/GenBank/DDBJ whole genome shotgun (WGS) entry which is preliminary data.</text>
</comment>
<dbReference type="EMBL" id="JADIMT010000057">
    <property type="protein sequence ID" value="MBO8436259.1"/>
    <property type="molecule type" value="Genomic_DNA"/>
</dbReference>
<protein>
    <submittedName>
        <fullName evidence="1">Uncharacterized protein</fullName>
    </submittedName>
</protein>
<dbReference type="Proteomes" id="UP000823615">
    <property type="component" value="Unassembled WGS sequence"/>
</dbReference>
<proteinExistence type="predicted"/>
<dbReference type="AlphaFoldDB" id="A0A9D9E364"/>
<reference evidence="1" key="2">
    <citation type="journal article" date="2021" name="PeerJ">
        <title>Extensive microbial diversity within the chicken gut microbiome revealed by metagenomics and culture.</title>
        <authorList>
            <person name="Gilroy R."/>
            <person name="Ravi A."/>
            <person name="Getino M."/>
            <person name="Pursley I."/>
            <person name="Horton D.L."/>
            <person name="Alikhan N.F."/>
            <person name="Baker D."/>
            <person name="Gharbi K."/>
            <person name="Hall N."/>
            <person name="Watson M."/>
            <person name="Adriaenssens E.M."/>
            <person name="Foster-Nyarko E."/>
            <person name="Jarju S."/>
            <person name="Secka A."/>
            <person name="Antonio M."/>
            <person name="Oren A."/>
            <person name="Chaudhuri R.R."/>
            <person name="La Ragione R."/>
            <person name="Hildebrand F."/>
            <person name="Pallen M.J."/>
        </authorList>
    </citation>
    <scope>NUCLEOTIDE SEQUENCE</scope>
    <source>
        <strain evidence="1">7293</strain>
    </source>
</reference>
<accession>A0A9D9E364</accession>
<name>A0A9D9E364_9SPIO</name>
<organism evidence="1 2">
    <name type="scientific">Candidatus Ornithospirochaeta stercoripullorum</name>
    <dbReference type="NCBI Taxonomy" id="2840899"/>
    <lineage>
        <taxon>Bacteria</taxon>
        <taxon>Pseudomonadati</taxon>
        <taxon>Spirochaetota</taxon>
        <taxon>Spirochaetia</taxon>
        <taxon>Spirochaetales</taxon>
        <taxon>Spirochaetaceae</taxon>
        <taxon>Spirochaetaceae incertae sedis</taxon>
        <taxon>Candidatus Ornithospirochaeta</taxon>
    </lineage>
</organism>
<reference evidence="1" key="1">
    <citation type="submission" date="2020-10" db="EMBL/GenBank/DDBJ databases">
        <authorList>
            <person name="Gilroy R."/>
        </authorList>
    </citation>
    <scope>NUCLEOTIDE SEQUENCE</scope>
    <source>
        <strain evidence="1">7293</strain>
    </source>
</reference>